<keyword evidence="9 18" id="KW-0418">Kinase</keyword>
<feature type="transmembrane region" description="Helical" evidence="16">
    <location>
        <begin position="413"/>
        <end position="431"/>
    </location>
</feature>
<evidence type="ECO:0000256" key="13">
    <source>
        <dbReference type="ARBA" id="ARBA00023136"/>
    </source>
</evidence>
<evidence type="ECO:0000256" key="16">
    <source>
        <dbReference type="SAM" id="Phobius"/>
    </source>
</evidence>
<sequence length="767" mass="87038">MKHNWKSSRLLRLFLGSVQVISAVILILFASVLVQISDAISGALKNQPVEQSSGFKRYVEADLERLQKYLQEREKRSIEGRDENQPVIYIYNEDRTKEIQITRQEVLAMEEGGIYFYQSGDKYVFGGGNVKKEMTFEEEEGWYAQSPEMGYITSQYGLEDLFYDEIYSWMNRIYAEELSYQSEEEFYMNFTEESSNFRYYVEDKKTGKSVLACGIKDLQDAEGMRYFKNVDTGSYRIAYGVDGMMPAADKYQDYIADYSNAEKWQTFMIALLLTGGLGWLVSLVLLLACTGYKKHKEGIVLTRMDHMRLEGYTFLLVIGVFGLWTVLMVPIGILGSGIGSSSSAVYQVIMNASVMGAVYLGCYWLLFTCVRRFKAHTSLADNFLLLSGARAVLRWLREGFKALYKDRNMSGRVILGFVSYVLASTFLLLLWDSTYSGFMRLILFLLLAALNIGTLALLLRYVGQRRKISEGAEKQAEGDWDHQIDTAGMWAEEKTLAESINQMGAGLQKAIDSATRNERMKTELIVNVSHDIKTPLTSIINYVDLIRRENCENENIRKYIQILDQKSQRLKQLTEDLVEAAKANTGNIELNVERLDMVQLLKQAMGELEDKFAARNLLVVPNLPEEGALILADGRRLWRVFENLLNNICKYAMPGTRVYLDMCRSNGMAAVVMKNISESPLNIPADELTERFTRGDASRSTEGSGLGLSIAKSLTELMGGRLELYLDGDLFRATVEFPEIIRTEEPKVPDGGEKKEETAVVSPWEEE</sequence>
<evidence type="ECO:0000256" key="5">
    <source>
        <dbReference type="ARBA" id="ARBA00022553"/>
    </source>
</evidence>
<evidence type="ECO:0000256" key="15">
    <source>
        <dbReference type="SAM" id="MobiDB-lite"/>
    </source>
</evidence>
<dbReference type="OrthoDB" id="9792991at2"/>
<evidence type="ECO:0000256" key="9">
    <source>
        <dbReference type="ARBA" id="ARBA00022777"/>
    </source>
</evidence>
<keyword evidence="12" id="KW-0902">Two-component regulatory system</keyword>
<dbReference type="InterPro" id="IPR003661">
    <property type="entry name" value="HisK_dim/P_dom"/>
</dbReference>
<feature type="transmembrane region" description="Helical" evidence="16">
    <location>
        <begin position="267"/>
        <end position="292"/>
    </location>
</feature>
<dbReference type="InterPro" id="IPR003594">
    <property type="entry name" value="HATPase_dom"/>
</dbReference>
<name>A0A4Q7PMZ2_9FIRM</name>
<gene>
    <name evidence="18" type="ORF">EV209_1722</name>
</gene>
<comment type="caution">
    <text evidence="18">The sequence shown here is derived from an EMBL/GenBank/DDBJ whole genome shotgun (WGS) entry which is preliminary data.</text>
</comment>
<evidence type="ECO:0000256" key="6">
    <source>
        <dbReference type="ARBA" id="ARBA00022679"/>
    </source>
</evidence>
<organism evidence="18 19">
    <name type="scientific">Cuneatibacter caecimuris</name>
    <dbReference type="NCBI Taxonomy" id="1796618"/>
    <lineage>
        <taxon>Bacteria</taxon>
        <taxon>Bacillati</taxon>
        <taxon>Bacillota</taxon>
        <taxon>Clostridia</taxon>
        <taxon>Lachnospirales</taxon>
        <taxon>Lachnospiraceae</taxon>
        <taxon>Cuneatibacter</taxon>
    </lineage>
</organism>
<dbReference type="SMART" id="SM00388">
    <property type="entry name" value="HisKA"/>
    <property type="match status" value="1"/>
</dbReference>
<evidence type="ECO:0000259" key="17">
    <source>
        <dbReference type="PROSITE" id="PS50109"/>
    </source>
</evidence>
<dbReference type="Gene3D" id="1.10.287.130">
    <property type="match status" value="1"/>
</dbReference>
<comment type="subcellular location">
    <subcellularLocation>
        <location evidence="2">Cell membrane</location>
        <topology evidence="2">Multi-pass membrane protein</topology>
    </subcellularLocation>
</comment>
<feature type="transmembrane region" description="Helical" evidence="16">
    <location>
        <begin position="313"/>
        <end position="338"/>
    </location>
</feature>
<dbReference type="Pfam" id="PF00512">
    <property type="entry name" value="HisKA"/>
    <property type="match status" value="1"/>
</dbReference>
<dbReference type="Proteomes" id="UP000292927">
    <property type="component" value="Unassembled WGS sequence"/>
</dbReference>
<feature type="region of interest" description="Disordered" evidence="15">
    <location>
        <begin position="743"/>
        <end position="767"/>
    </location>
</feature>
<keyword evidence="10" id="KW-0067">ATP-binding</keyword>
<protein>
    <recommendedName>
        <fullName evidence="3">histidine kinase</fullName>
        <ecNumber evidence="3">2.7.13.3</ecNumber>
    </recommendedName>
</protein>
<evidence type="ECO:0000256" key="11">
    <source>
        <dbReference type="ARBA" id="ARBA00022989"/>
    </source>
</evidence>
<evidence type="ECO:0000313" key="19">
    <source>
        <dbReference type="Proteomes" id="UP000292927"/>
    </source>
</evidence>
<dbReference type="AlphaFoldDB" id="A0A4Q7PMZ2"/>
<feature type="transmembrane region" description="Helical" evidence="16">
    <location>
        <begin position="344"/>
        <end position="366"/>
    </location>
</feature>
<dbReference type="GO" id="GO:0000155">
    <property type="term" value="F:phosphorelay sensor kinase activity"/>
    <property type="evidence" value="ECO:0007669"/>
    <property type="project" value="InterPro"/>
</dbReference>
<proteinExistence type="predicted"/>
<comment type="catalytic activity">
    <reaction evidence="1">
        <text>ATP + protein L-histidine = ADP + protein N-phospho-L-histidine.</text>
        <dbReference type="EC" id="2.7.13.3"/>
    </reaction>
</comment>
<feature type="transmembrane region" description="Helical" evidence="16">
    <location>
        <begin position="12"/>
        <end position="34"/>
    </location>
</feature>
<dbReference type="GO" id="GO:0005524">
    <property type="term" value="F:ATP binding"/>
    <property type="evidence" value="ECO:0007669"/>
    <property type="project" value="UniProtKB-KW"/>
</dbReference>
<feature type="coiled-coil region" evidence="14">
    <location>
        <begin position="556"/>
        <end position="583"/>
    </location>
</feature>
<feature type="transmembrane region" description="Helical" evidence="16">
    <location>
        <begin position="437"/>
        <end position="459"/>
    </location>
</feature>
<evidence type="ECO:0000256" key="3">
    <source>
        <dbReference type="ARBA" id="ARBA00012438"/>
    </source>
</evidence>
<keyword evidence="8" id="KW-0547">Nucleotide-binding</keyword>
<keyword evidence="13 16" id="KW-0472">Membrane</keyword>
<evidence type="ECO:0000256" key="2">
    <source>
        <dbReference type="ARBA" id="ARBA00004651"/>
    </source>
</evidence>
<dbReference type="CDD" id="cd00082">
    <property type="entry name" value="HisKA"/>
    <property type="match status" value="1"/>
</dbReference>
<keyword evidence="19" id="KW-1185">Reference proteome</keyword>
<dbReference type="PROSITE" id="PS50109">
    <property type="entry name" value="HIS_KIN"/>
    <property type="match status" value="1"/>
</dbReference>
<evidence type="ECO:0000256" key="12">
    <source>
        <dbReference type="ARBA" id="ARBA00023012"/>
    </source>
</evidence>
<dbReference type="Gene3D" id="3.30.565.10">
    <property type="entry name" value="Histidine kinase-like ATPase, C-terminal domain"/>
    <property type="match status" value="1"/>
</dbReference>
<evidence type="ECO:0000256" key="7">
    <source>
        <dbReference type="ARBA" id="ARBA00022692"/>
    </source>
</evidence>
<dbReference type="PANTHER" id="PTHR45528:SF1">
    <property type="entry name" value="SENSOR HISTIDINE KINASE CPXA"/>
    <property type="match status" value="1"/>
</dbReference>
<dbReference type="SUPFAM" id="SSF47384">
    <property type="entry name" value="Homodimeric domain of signal transducing histidine kinase"/>
    <property type="match status" value="1"/>
</dbReference>
<dbReference type="InterPro" id="IPR005467">
    <property type="entry name" value="His_kinase_dom"/>
</dbReference>
<feature type="compositionally biased region" description="Basic and acidic residues" evidence="15">
    <location>
        <begin position="743"/>
        <end position="758"/>
    </location>
</feature>
<dbReference type="EMBL" id="SGXF01000003">
    <property type="protein sequence ID" value="RZT00413.1"/>
    <property type="molecule type" value="Genomic_DNA"/>
</dbReference>
<evidence type="ECO:0000256" key="4">
    <source>
        <dbReference type="ARBA" id="ARBA00022475"/>
    </source>
</evidence>
<keyword evidence="14" id="KW-0175">Coiled coil</keyword>
<reference evidence="18 19" key="1">
    <citation type="submission" date="2019-02" db="EMBL/GenBank/DDBJ databases">
        <title>Genomic Encyclopedia of Type Strains, Phase IV (KMG-IV): sequencing the most valuable type-strain genomes for metagenomic binning, comparative biology and taxonomic classification.</title>
        <authorList>
            <person name="Goeker M."/>
        </authorList>
    </citation>
    <scope>NUCLEOTIDE SEQUENCE [LARGE SCALE GENOMIC DNA]</scope>
    <source>
        <strain evidence="18 19">DSM 29486</strain>
    </source>
</reference>
<keyword evidence="7 16" id="KW-0812">Transmembrane</keyword>
<dbReference type="InterPro" id="IPR036097">
    <property type="entry name" value="HisK_dim/P_sf"/>
</dbReference>
<evidence type="ECO:0000313" key="18">
    <source>
        <dbReference type="EMBL" id="RZT00413.1"/>
    </source>
</evidence>
<dbReference type="RefSeq" id="WP_130435030.1">
    <property type="nucleotide sequence ID" value="NZ_SGXF01000003.1"/>
</dbReference>
<dbReference type="SUPFAM" id="SSF55874">
    <property type="entry name" value="ATPase domain of HSP90 chaperone/DNA topoisomerase II/histidine kinase"/>
    <property type="match status" value="1"/>
</dbReference>
<feature type="domain" description="Histidine kinase" evidence="17">
    <location>
        <begin position="527"/>
        <end position="741"/>
    </location>
</feature>
<evidence type="ECO:0000256" key="1">
    <source>
        <dbReference type="ARBA" id="ARBA00000085"/>
    </source>
</evidence>
<keyword evidence="5" id="KW-0597">Phosphoprotein</keyword>
<evidence type="ECO:0000256" key="8">
    <source>
        <dbReference type="ARBA" id="ARBA00022741"/>
    </source>
</evidence>
<keyword evidence="6" id="KW-0808">Transferase</keyword>
<evidence type="ECO:0000256" key="14">
    <source>
        <dbReference type="SAM" id="Coils"/>
    </source>
</evidence>
<dbReference type="SMART" id="SM00387">
    <property type="entry name" value="HATPase_c"/>
    <property type="match status" value="1"/>
</dbReference>
<accession>A0A4Q7PMZ2</accession>
<keyword evidence="11 16" id="KW-1133">Transmembrane helix</keyword>
<evidence type="ECO:0000256" key="10">
    <source>
        <dbReference type="ARBA" id="ARBA00022840"/>
    </source>
</evidence>
<keyword evidence="4" id="KW-1003">Cell membrane</keyword>
<dbReference type="Pfam" id="PF02518">
    <property type="entry name" value="HATPase_c"/>
    <property type="match status" value="1"/>
</dbReference>
<dbReference type="InterPro" id="IPR050398">
    <property type="entry name" value="HssS/ArlS-like"/>
</dbReference>
<dbReference type="GO" id="GO:0005886">
    <property type="term" value="C:plasma membrane"/>
    <property type="evidence" value="ECO:0007669"/>
    <property type="project" value="UniProtKB-SubCell"/>
</dbReference>
<dbReference type="PANTHER" id="PTHR45528">
    <property type="entry name" value="SENSOR HISTIDINE KINASE CPXA"/>
    <property type="match status" value="1"/>
</dbReference>
<dbReference type="EC" id="2.7.13.3" evidence="3"/>
<dbReference type="InterPro" id="IPR036890">
    <property type="entry name" value="HATPase_C_sf"/>
</dbReference>